<dbReference type="Pfam" id="PF03364">
    <property type="entry name" value="Polyketide_cyc"/>
    <property type="match status" value="1"/>
</dbReference>
<dbReference type="EMBL" id="BOMB01000032">
    <property type="protein sequence ID" value="GID14589.1"/>
    <property type="molecule type" value="Genomic_DNA"/>
</dbReference>
<sequence length="339" mass="37419">MAAADTRSGGTLQTMIGSARDAAARNPATQRLVEELERYLTAQGERAMRALGEKVSSTTQRLTDVATGDAEPSSLLGRTVGELASGSGPGKSVLKAGAKKVGDAVKGALPGSGGKRGGSKAMTIIEDVDVGVPIDVAYNEWTKLEDFPSWSKGAQSVNQKDEVTTDWKAKVAWSARNWTATIDEQVPDQHISWSSEGPKGVVNGVVSFHRLDDRLTRVLLVLEYFPGGFFEKTANLWRAQGRRARLDLKLFRRHVMTNPDAGEGGWRGEVHDGEVVDASDQDDDRDDDDRDERDDYDDYADEDDEDEDDRDDDERDEDRDDEPSDYYDDEEDEEDARRA</sequence>
<dbReference type="InterPro" id="IPR023393">
    <property type="entry name" value="START-like_dom_sf"/>
</dbReference>
<evidence type="ECO:0000313" key="3">
    <source>
        <dbReference type="EMBL" id="GID14589.1"/>
    </source>
</evidence>
<dbReference type="PANTHER" id="PTHR33824">
    <property type="entry name" value="POLYKETIDE CYCLASE/DEHYDRASE AND LIPID TRANSPORT SUPERFAMILY PROTEIN"/>
    <property type="match status" value="1"/>
</dbReference>
<dbReference type="CDD" id="cd07817">
    <property type="entry name" value="SRPBCC_8"/>
    <property type="match status" value="1"/>
</dbReference>
<keyword evidence="4" id="KW-1185">Reference proteome</keyword>
<dbReference type="RefSeq" id="WP_203662412.1">
    <property type="nucleotide sequence ID" value="NZ_BAAAZM010000017.1"/>
</dbReference>
<dbReference type="Gene3D" id="3.30.530.20">
    <property type="match status" value="1"/>
</dbReference>
<organism evidence="3 4">
    <name type="scientific">Actinocatenispora rupis</name>
    <dbReference type="NCBI Taxonomy" id="519421"/>
    <lineage>
        <taxon>Bacteria</taxon>
        <taxon>Bacillati</taxon>
        <taxon>Actinomycetota</taxon>
        <taxon>Actinomycetes</taxon>
        <taxon>Micromonosporales</taxon>
        <taxon>Micromonosporaceae</taxon>
        <taxon>Actinocatenispora</taxon>
    </lineage>
</organism>
<dbReference type="InterPro" id="IPR005031">
    <property type="entry name" value="COQ10_START"/>
</dbReference>
<dbReference type="Proteomes" id="UP000612808">
    <property type="component" value="Unassembled WGS sequence"/>
</dbReference>
<evidence type="ECO:0000313" key="4">
    <source>
        <dbReference type="Proteomes" id="UP000612808"/>
    </source>
</evidence>
<comment type="caution">
    <text evidence="3">The sequence shown here is derived from an EMBL/GenBank/DDBJ whole genome shotgun (WGS) entry which is preliminary data.</text>
</comment>
<evidence type="ECO:0000256" key="1">
    <source>
        <dbReference type="SAM" id="MobiDB-lite"/>
    </source>
</evidence>
<gene>
    <name evidence="3" type="ORF">Aru02nite_54780</name>
</gene>
<reference evidence="3" key="1">
    <citation type="submission" date="2021-01" db="EMBL/GenBank/DDBJ databases">
        <title>Whole genome shotgun sequence of Actinocatenispora rupis NBRC 107355.</title>
        <authorList>
            <person name="Komaki H."/>
            <person name="Tamura T."/>
        </authorList>
    </citation>
    <scope>NUCLEOTIDE SEQUENCE</scope>
    <source>
        <strain evidence="3">NBRC 107355</strain>
    </source>
</reference>
<feature type="compositionally biased region" description="Acidic residues" evidence="1">
    <location>
        <begin position="275"/>
        <end position="339"/>
    </location>
</feature>
<dbReference type="PANTHER" id="PTHR33824:SF7">
    <property type="entry name" value="POLYKETIDE CYCLASE_DEHYDRASE AND LIPID TRANSPORT SUPERFAMILY PROTEIN"/>
    <property type="match status" value="1"/>
</dbReference>
<feature type="region of interest" description="Disordered" evidence="1">
    <location>
        <begin position="1"/>
        <end position="27"/>
    </location>
</feature>
<evidence type="ECO:0000259" key="2">
    <source>
        <dbReference type="Pfam" id="PF03364"/>
    </source>
</evidence>
<dbReference type="InterPro" id="IPR047137">
    <property type="entry name" value="ORF3"/>
</dbReference>
<protein>
    <submittedName>
        <fullName evidence="3">Polyketide cyclase</fullName>
    </submittedName>
</protein>
<feature type="domain" description="Coenzyme Q-binding protein COQ10 START" evidence="2">
    <location>
        <begin position="130"/>
        <end position="248"/>
    </location>
</feature>
<dbReference type="AlphaFoldDB" id="A0A8J3JD82"/>
<dbReference type="SUPFAM" id="SSF55961">
    <property type="entry name" value="Bet v1-like"/>
    <property type="match status" value="1"/>
</dbReference>
<accession>A0A8J3JD82</accession>
<proteinExistence type="predicted"/>
<name>A0A8J3JD82_9ACTN</name>
<feature type="region of interest" description="Disordered" evidence="1">
    <location>
        <begin position="259"/>
        <end position="339"/>
    </location>
</feature>